<dbReference type="Gene3D" id="3.30.1490.20">
    <property type="entry name" value="ATP-grasp fold, A domain"/>
    <property type="match status" value="1"/>
</dbReference>
<dbReference type="PANTHER" id="PTHR21621:SF0">
    <property type="entry name" value="BETA-CITRYLGLUTAMATE SYNTHASE B-RELATED"/>
    <property type="match status" value="1"/>
</dbReference>
<dbReference type="InterPro" id="IPR013815">
    <property type="entry name" value="ATP_grasp_subdomain_1"/>
</dbReference>
<evidence type="ECO:0000256" key="2">
    <source>
        <dbReference type="SAM" id="MobiDB-lite"/>
    </source>
</evidence>
<feature type="region of interest" description="Disordered" evidence="2">
    <location>
        <begin position="320"/>
        <end position="340"/>
    </location>
</feature>
<gene>
    <name evidence="4" type="ORF">N180_03870</name>
</gene>
<dbReference type="GO" id="GO:0009432">
    <property type="term" value="P:SOS response"/>
    <property type="evidence" value="ECO:0007669"/>
    <property type="project" value="TreeGrafter"/>
</dbReference>
<dbReference type="GO" id="GO:0046872">
    <property type="term" value="F:metal ion binding"/>
    <property type="evidence" value="ECO:0007669"/>
    <property type="project" value="InterPro"/>
</dbReference>
<dbReference type="SUPFAM" id="SSF56059">
    <property type="entry name" value="Glutathione synthetase ATP-binding domain-like"/>
    <property type="match status" value="1"/>
</dbReference>
<proteinExistence type="predicted"/>
<name>A0A081PFN4_9SPHI</name>
<evidence type="ECO:0000313" key="5">
    <source>
        <dbReference type="Proteomes" id="UP000028007"/>
    </source>
</evidence>
<keyword evidence="5" id="KW-1185">Reference proteome</keyword>
<keyword evidence="1" id="KW-0547">Nucleotide-binding</keyword>
<organism evidence="4 5">
    <name type="scientific">Pedobacter antarcticus 4BY</name>
    <dbReference type="NCBI Taxonomy" id="1358423"/>
    <lineage>
        <taxon>Bacteria</taxon>
        <taxon>Pseudomonadati</taxon>
        <taxon>Bacteroidota</taxon>
        <taxon>Sphingobacteriia</taxon>
        <taxon>Sphingobacteriales</taxon>
        <taxon>Sphingobacteriaceae</taxon>
        <taxon>Pedobacter</taxon>
    </lineage>
</organism>
<dbReference type="PANTHER" id="PTHR21621">
    <property type="entry name" value="RIBOSOMAL PROTEIN S6 MODIFICATION PROTEIN"/>
    <property type="match status" value="1"/>
</dbReference>
<dbReference type="PROSITE" id="PS50975">
    <property type="entry name" value="ATP_GRASP"/>
    <property type="match status" value="1"/>
</dbReference>
<dbReference type="GO" id="GO:0018169">
    <property type="term" value="F:ribosomal S6-glutamic acid ligase activity"/>
    <property type="evidence" value="ECO:0007669"/>
    <property type="project" value="TreeGrafter"/>
</dbReference>
<evidence type="ECO:0000313" key="4">
    <source>
        <dbReference type="EMBL" id="KEQ29507.1"/>
    </source>
</evidence>
<protein>
    <submittedName>
        <fullName evidence="4">Glutathione synthase</fullName>
    </submittedName>
</protein>
<evidence type="ECO:0000259" key="3">
    <source>
        <dbReference type="PROSITE" id="PS50975"/>
    </source>
</evidence>
<dbReference type="OrthoDB" id="108548at2"/>
<dbReference type="Proteomes" id="UP000028007">
    <property type="component" value="Unassembled WGS sequence"/>
</dbReference>
<keyword evidence="1" id="KW-0067">ATP-binding</keyword>
<dbReference type="GO" id="GO:0005524">
    <property type="term" value="F:ATP binding"/>
    <property type="evidence" value="ECO:0007669"/>
    <property type="project" value="UniProtKB-UniRule"/>
</dbReference>
<dbReference type="InterPro" id="IPR011761">
    <property type="entry name" value="ATP-grasp"/>
</dbReference>
<dbReference type="AlphaFoldDB" id="A0A081PFN4"/>
<accession>A0A081PFN4</accession>
<feature type="domain" description="ATP-grasp" evidence="3">
    <location>
        <begin position="92"/>
        <end position="290"/>
    </location>
</feature>
<comment type="caution">
    <text evidence="4">The sequence shown here is derived from an EMBL/GenBank/DDBJ whole genome shotgun (WGS) entry which is preliminary data.</text>
</comment>
<dbReference type="EMBL" id="JNFF01000072">
    <property type="protein sequence ID" value="KEQ29507.1"/>
    <property type="molecule type" value="Genomic_DNA"/>
</dbReference>
<reference evidence="4 5" key="1">
    <citation type="journal article" date="1992" name="Int. J. Syst. Bacteriol.">
        <title>Sphingobacterium antarcticus sp. nov. a Psychrotrophic Bacterium from the Soils of Schirmacher Oasis, Antarctica.</title>
        <authorList>
            <person name="Shivaji S."/>
            <person name="Ray M.K."/>
            <person name="Rao N.S."/>
            <person name="Saiserr L."/>
            <person name="Jagannadham M.V."/>
            <person name="Kumar G.S."/>
            <person name="Reddy G."/>
            <person name="Bhargava P.M."/>
        </authorList>
    </citation>
    <scope>NUCLEOTIDE SEQUENCE [LARGE SCALE GENOMIC DNA]</scope>
    <source>
        <strain evidence="4 5">4BY</strain>
    </source>
</reference>
<dbReference type="eggNOG" id="COG0189">
    <property type="taxonomic scope" value="Bacteria"/>
</dbReference>
<dbReference type="RefSeq" id="WP_037441919.1">
    <property type="nucleotide sequence ID" value="NZ_JNFF01000072.1"/>
</dbReference>
<dbReference type="GO" id="GO:0005737">
    <property type="term" value="C:cytoplasm"/>
    <property type="evidence" value="ECO:0007669"/>
    <property type="project" value="TreeGrafter"/>
</dbReference>
<feature type="compositionally biased region" description="Low complexity" evidence="2">
    <location>
        <begin position="330"/>
        <end position="340"/>
    </location>
</feature>
<sequence length="340" mass="38821">MKKIGILFGQERSFPEAFVKRVNELGGDEFRAEFVNIHKILQAEPLDYAVIIDRISQDVPFYRAALKNAAITGTAVINNPFWWSADEKFFNNALAVKLGIPVPKTALIPSYERPDDTSEQSFSNLAFPMDWEGIFEYTGFPAYMKPFDGGGWKEVYKLHDKEDFFDKHSKTKQYVMMLQEEIIFDEYYRCYCIGGKYVRIMQYEPRNPFHLRYVVDSPPSSPQLLKKIEKYVIQLNEYLGYDFNTVEFAVRDGIPYAIDFCNPAPDAEVTSVGQENFDWVVDTAAKYAIERAQLHQDGQDNLTWGAYIKAAASGIPLVSKPKPAAKKSTVKSAKTTKNTK</sequence>
<evidence type="ECO:0000256" key="1">
    <source>
        <dbReference type="PROSITE-ProRule" id="PRU00409"/>
    </source>
</evidence>